<feature type="transmembrane region" description="Helical" evidence="9">
    <location>
        <begin position="168"/>
        <end position="187"/>
    </location>
</feature>
<accession>A0A084JAC5</accession>
<keyword evidence="7 8" id="KW-0472">Membrane</keyword>
<feature type="transmembrane region" description="Helical" evidence="9">
    <location>
        <begin position="387"/>
        <end position="411"/>
    </location>
</feature>
<feature type="transmembrane region" description="Helical" evidence="9">
    <location>
        <begin position="18"/>
        <end position="38"/>
    </location>
</feature>
<dbReference type="Pfam" id="PF00860">
    <property type="entry name" value="Xan_ur_permease"/>
    <property type="match status" value="1"/>
</dbReference>
<evidence type="ECO:0000256" key="7">
    <source>
        <dbReference type="ARBA" id="ARBA00023136"/>
    </source>
</evidence>
<keyword evidence="11" id="KW-1185">Reference proteome</keyword>
<evidence type="ECO:0000256" key="4">
    <source>
        <dbReference type="ARBA" id="ARBA00022475"/>
    </source>
</evidence>
<protein>
    <submittedName>
        <fullName evidence="10">Guanine permease</fullName>
    </submittedName>
</protein>
<dbReference type="PANTHER" id="PTHR43337:SF1">
    <property type="entry name" value="XANTHINE_URACIL PERMEASE C887.17-RELATED"/>
    <property type="match status" value="1"/>
</dbReference>
<name>A0A084JAC5_9CLOT</name>
<proteinExistence type="inferred from homology"/>
<dbReference type="EMBL" id="JPMD01000028">
    <property type="protein sequence ID" value="KEZ85909.1"/>
    <property type="molecule type" value="Genomic_DNA"/>
</dbReference>
<feature type="transmembrane region" description="Helical" evidence="9">
    <location>
        <begin position="84"/>
        <end position="114"/>
    </location>
</feature>
<evidence type="ECO:0000256" key="2">
    <source>
        <dbReference type="ARBA" id="ARBA00005697"/>
    </source>
</evidence>
<keyword evidence="4 8" id="KW-1003">Cell membrane</keyword>
<dbReference type="InterPro" id="IPR045018">
    <property type="entry name" value="Azg-like"/>
</dbReference>
<feature type="transmembrane region" description="Helical" evidence="9">
    <location>
        <begin position="431"/>
        <end position="449"/>
    </location>
</feature>
<dbReference type="GO" id="GO:0005345">
    <property type="term" value="F:purine nucleobase transmembrane transporter activity"/>
    <property type="evidence" value="ECO:0007669"/>
    <property type="project" value="TreeGrafter"/>
</dbReference>
<gene>
    <name evidence="10" type="ORF">IO99_12295</name>
</gene>
<comment type="subcellular location">
    <subcellularLocation>
        <location evidence="1 8">Cell membrane</location>
        <topology evidence="1 8">Multi-pass membrane protein</topology>
    </subcellularLocation>
</comment>
<reference evidence="10 11" key="1">
    <citation type="submission" date="2014-07" db="EMBL/GenBank/DDBJ databases">
        <title>Draft genome of Clostridium sulfidigenes 113A isolated from sediments associated with methane hydrate from Krishna Godavari basin.</title>
        <authorList>
            <person name="Honkalas V.S."/>
            <person name="Dabir A.P."/>
            <person name="Arora P."/>
            <person name="Dhakephalkar P.K."/>
        </authorList>
    </citation>
    <scope>NUCLEOTIDE SEQUENCE [LARGE SCALE GENOMIC DNA]</scope>
    <source>
        <strain evidence="10 11">113A</strain>
    </source>
</reference>
<dbReference type="InterPro" id="IPR006043">
    <property type="entry name" value="NCS2"/>
</dbReference>
<evidence type="ECO:0000256" key="8">
    <source>
        <dbReference type="PIRNR" id="PIRNR005353"/>
    </source>
</evidence>
<evidence type="ECO:0000256" key="9">
    <source>
        <dbReference type="SAM" id="Phobius"/>
    </source>
</evidence>
<dbReference type="STRING" id="318464.IO99_12295"/>
<evidence type="ECO:0000256" key="6">
    <source>
        <dbReference type="ARBA" id="ARBA00022989"/>
    </source>
</evidence>
<dbReference type="PANTHER" id="PTHR43337">
    <property type="entry name" value="XANTHINE/URACIL PERMEASE C887.17-RELATED"/>
    <property type="match status" value="1"/>
</dbReference>
<evidence type="ECO:0000256" key="5">
    <source>
        <dbReference type="ARBA" id="ARBA00022692"/>
    </source>
</evidence>
<dbReference type="eggNOG" id="COG2252">
    <property type="taxonomic scope" value="Bacteria"/>
</dbReference>
<dbReference type="Proteomes" id="UP000028542">
    <property type="component" value="Unassembled WGS sequence"/>
</dbReference>
<feature type="transmembrane region" description="Helical" evidence="9">
    <location>
        <begin position="134"/>
        <end position="156"/>
    </location>
</feature>
<feature type="transmembrane region" description="Helical" evidence="9">
    <location>
        <begin position="297"/>
        <end position="319"/>
    </location>
</feature>
<dbReference type="GO" id="GO:0005886">
    <property type="term" value="C:plasma membrane"/>
    <property type="evidence" value="ECO:0007669"/>
    <property type="project" value="UniProtKB-SubCell"/>
</dbReference>
<dbReference type="PIRSF" id="PIRSF005353">
    <property type="entry name" value="PbuG"/>
    <property type="match status" value="1"/>
</dbReference>
<keyword evidence="6 8" id="KW-1133">Transmembrane helix</keyword>
<comment type="similarity">
    <text evidence="2 8">Belongs to the nucleobase:cation symporter-2 (NCS2) (TC 2.A.40) family. Azg-like subfamily.</text>
</comment>
<dbReference type="RefSeq" id="WP_035133642.1">
    <property type="nucleotide sequence ID" value="NZ_JPMD01000028.1"/>
</dbReference>
<keyword evidence="3 8" id="KW-0813">Transport</keyword>
<evidence type="ECO:0000313" key="11">
    <source>
        <dbReference type="Proteomes" id="UP000028542"/>
    </source>
</evidence>
<dbReference type="AlphaFoldDB" id="A0A084JAC5"/>
<feature type="transmembrane region" description="Helical" evidence="9">
    <location>
        <begin position="339"/>
        <end position="367"/>
    </location>
</feature>
<feature type="transmembrane region" description="Helical" evidence="9">
    <location>
        <begin position="50"/>
        <end position="72"/>
    </location>
</feature>
<keyword evidence="5 8" id="KW-0812">Transmembrane</keyword>
<comment type="caution">
    <text evidence="10">The sequence shown here is derived from an EMBL/GenBank/DDBJ whole genome shotgun (WGS) entry which is preliminary data.</text>
</comment>
<dbReference type="InterPro" id="IPR026033">
    <property type="entry name" value="Azg-like_bact_archaea"/>
</dbReference>
<feature type="transmembrane region" description="Helical" evidence="9">
    <location>
        <begin position="251"/>
        <end position="277"/>
    </location>
</feature>
<evidence type="ECO:0000256" key="1">
    <source>
        <dbReference type="ARBA" id="ARBA00004651"/>
    </source>
</evidence>
<sequence length="450" mass="47513">MDKYFKLTENGTNVKREIVAGITTFLTMAYIIAVNPNFLSTAMGDGTAGALVTATCLAAGLTTILMGLYANAPFALASGMGLNAFFAFTVCGAMGVPWQVALTAVFVEGIIFIILSVTRVREAVVNCIPLTMKYAVTAGIGLFIAFIGLTGAGIVVSNEATLVSLGSMIAPGAIIAVIGILIIAILNSKNIKGAMLWSILICSIIGWIYAVINPEGATAAGIYLPNGLFKYESIKSIAFKLDFSVFTNSSAILNFITICLTFLFVDFFDTVGTLVGVCSKANMLDKDGNVPMAKKALLVDAIGTTFGSLVGVSTVTTYVESAAGVSEGGRTGLTAVTTGILFLLAMFLSPIFIAIPGCATAPCLIWIGFMMLESVMKIDFTDFTQGFPAFITIASMPLCYSIGDGLTLGILSYTLINLLNNIFGKKETKKPISIVMYILSIIFILKLIFM</sequence>
<evidence type="ECO:0000313" key="10">
    <source>
        <dbReference type="EMBL" id="KEZ85909.1"/>
    </source>
</evidence>
<organism evidence="10 11">
    <name type="scientific">Clostridium sulfidigenes</name>
    <dbReference type="NCBI Taxonomy" id="318464"/>
    <lineage>
        <taxon>Bacteria</taxon>
        <taxon>Bacillati</taxon>
        <taxon>Bacillota</taxon>
        <taxon>Clostridia</taxon>
        <taxon>Eubacteriales</taxon>
        <taxon>Clostridiaceae</taxon>
        <taxon>Clostridium</taxon>
    </lineage>
</organism>
<evidence type="ECO:0000256" key="3">
    <source>
        <dbReference type="ARBA" id="ARBA00022448"/>
    </source>
</evidence>
<feature type="transmembrane region" description="Helical" evidence="9">
    <location>
        <begin position="194"/>
        <end position="212"/>
    </location>
</feature>